<dbReference type="Gene3D" id="3.90.25.10">
    <property type="entry name" value="UDP-galactose 4-epimerase, domain 1"/>
    <property type="match status" value="1"/>
</dbReference>
<proteinExistence type="inferred from homology"/>
<dbReference type="UniPathway" id="UPA00124"/>
<feature type="active site" description="Proton acceptor" evidence="3">
    <location>
        <position position="69"/>
    </location>
</feature>
<dbReference type="eggNOG" id="COG1898">
    <property type="taxonomic scope" value="Bacteria"/>
</dbReference>
<dbReference type="GO" id="GO:0008830">
    <property type="term" value="F:dTDP-4-dehydrorhamnose 3,5-epimerase activity"/>
    <property type="evidence" value="ECO:0007669"/>
    <property type="project" value="InterPro"/>
</dbReference>
<dbReference type="SUPFAM" id="SSF51735">
    <property type="entry name" value="NAD(P)-binding Rossmann-fold domains"/>
    <property type="match status" value="1"/>
</dbReference>
<feature type="site" description="Participates in a stacking interaction with the thymidine ring of dTDP-4-oxo-6-deoxyglucose" evidence="4">
    <location>
        <position position="139"/>
    </location>
</feature>
<comment type="pathway">
    <text evidence="5">Carbohydrate biosynthesis; dTDP-L-rhamnose biosynthesis.</text>
</comment>
<dbReference type="GO" id="GO:0008831">
    <property type="term" value="F:dTDP-4-dehydrorhamnose reductase activity"/>
    <property type="evidence" value="ECO:0007669"/>
    <property type="project" value="UniProtKB-EC"/>
</dbReference>
<dbReference type="InterPro" id="IPR000888">
    <property type="entry name" value="RmlC-like"/>
</dbReference>
<dbReference type="CDD" id="cd00438">
    <property type="entry name" value="cupin_RmlC"/>
    <property type="match status" value="1"/>
</dbReference>
<comment type="similarity">
    <text evidence="2 5">Belongs to the dTDP-4-dehydrorhamnose reductase family.</text>
</comment>
<dbReference type="RefSeq" id="WP_011013573.1">
    <property type="nucleotide sequence ID" value="NC_003450.3"/>
</dbReference>
<comment type="function">
    <text evidence="5">Catalyzes the reduction of dTDP-6-deoxy-L-lyxo-4-hexulose to yield dTDP-L-rhamnose.</text>
</comment>
<evidence type="ECO:0000256" key="3">
    <source>
        <dbReference type="PIRSR" id="PIRSR600888-1"/>
    </source>
</evidence>
<dbReference type="SUPFAM" id="SSF51182">
    <property type="entry name" value="RmlC-like cupins"/>
    <property type="match status" value="1"/>
</dbReference>
<dbReference type="eggNOG" id="COG1091">
    <property type="taxonomic scope" value="Bacteria"/>
</dbReference>
<dbReference type="KEGG" id="cgb:cg0402"/>
<dbReference type="BioCyc" id="CORYNE:G18NG-9890-MONOMER"/>
<keyword evidence="5" id="KW-0521">NADP</keyword>
<evidence type="ECO:0000256" key="2">
    <source>
        <dbReference type="ARBA" id="ARBA00010944"/>
    </source>
</evidence>
<dbReference type="Pfam" id="PF00908">
    <property type="entry name" value="dTDP_sugar_isom"/>
    <property type="match status" value="1"/>
</dbReference>
<accession>Q8NTH4</accession>
<dbReference type="PANTHER" id="PTHR10491">
    <property type="entry name" value="DTDP-4-DEHYDRORHAMNOSE REDUCTASE"/>
    <property type="match status" value="1"/>
</dbReference>
<gene>
    <name evidence="7" type="ordered locus">Cgl0333</name>
</gene>
<accession>Q6M828</accession>
<dbReference type="PATRIC" id="fig|196627.13.peg.336"/>
<dbReference type="Pfam" id="PF04321">
    <property type="entry name" value="RmlD_sub_bind"/>
    <property type="match status" value="1"/>
</dbReference>
<dbReference type="KEGG" id="cgl:Cgl0333"/>
<evidence type="ECO:0000256" key="1">
    <source>
        <dbReference type="ARBA" id="ARBA00010154"/>
    </source>
</evidence>
<dbReference type="Proteomes" id="UP000000582">
    <property type="component" value="Chromosome"/>
</dbReference>
<dbReference type="InterPro" id="IPR005913">
    <property type="entry name" value="dTDP_dehydrorham_reduct"/>
</dbReference>
<dbReference type="GO" id="GO:0005829">
    <property type="term" value="C:cytosol"/>
    <property type="evidence" value="ECO:0007669"/>
    <property type="project" value="TreeGrafter"/>
</dbReference>
<organism evidence="7 8">
    <name type="scientific">Corynebacterium glutamicum (strain ATCC 13032 / DSM 20300 / JCM 1318 / BCRC 11384 / CCUG 27702 / LMG 3730 / NBRC 12168 / NCIMB 10025 / NRRL B-2784 / 534)</name>
    <dbReference type="NCBI Taxonomy" id="196627"/>
    <lineage>
        <taxon>Bacteria</taxon>
        <taxon>Bacillati</taxon>
        <taxon>Actinomycetota</taxon>
        <taxon>Actinomycetes</taxon>
        <taxon>Mycobacteriales</taxon>
        <taxon>Corynebacteriaceae</taxon>
        <taxon>Corynebacterium</taxon>
    </lineage>
</organism>
<dbReference type="OrthoDB" id="9803892at2"/>
<dbReference type="GO" id="GO:0019305">
    <property type="term" value="P:dTDP-rhamnose biosynthetic process"/>
    <property type="evidence" value="ECO:0007669"/>
    <property type="project" value="UniProtKB-UniPathway"/>
</dbReference>
<dbReference type="AlphaFoldDB" id="Q8NTH4"/>
<dbReference type="InterPro" id="IPR029903">
    <property type="entry name" value="RmlD-like-bd"/>
</dbReference>
<evidence type="ECO:0000259" key="6">
    <source>
        <dbReference type="Pfam" id="PF04321"/>
    </source>
</evidence>
<feature type="domain" description="RmlD-like substrate binding" evidence="6">
    <location>
        <begin position="182"/>
        <end position="451"/>
    </location>
</feature>
<evidence type="ECO:0000313" key="7">
    <source>
        <dbReference type="EMBL" id="BAB97726.1"/>
    </source>
</evidence>
<dbReference type="EMBL" id="BA000036">
    <property type="protein sequence ID" value="BAB97726.1"/>
    <property type="molecule type" value="Genomic_DNA"/>
</dbReference>
<dbReference type="EC" id="1.1.1.133" evidence="5"/>
<dbReference type="InterPro" id="IPR036291">
    <property type="entry name" value="NAD(P)-bd_dom_sf"/>
</dbReference>
<dbReference type="STRING" id="196627.cg0402"/>
<dbReference type="InterPro" id="IPR014710">
    <property type="entry name" value="RmlC-like_jellyroll"/>
</dbReference>
<keyword evidence="5" id="KW-0560">Oxidoreductase</keyword>
<name>Q8NTH4_CORGL</name>
<keyword evidence="8" id="KW-1185">Reference proteome</keyword>
<protein>
    <recommendedName>
        <fullName evidence="5">dTDP-4-dehydrorhamnose reductase</fullName>
        <ecNumber evidence="5">1.1.1.133</ecNumber>
    </recommendedName>
</protein>
<dbReference type="CDD" id="cd05254">
    <property type="entry name" value="dTDP_HR_like_SDR_e"/>
    <property type="match status" value="1"/>
</dbReference>
<dbReference type="HOGENOM" id="CLU_045518_6_2_11"/>
<evidence type="ECO:0000313" key="8">
    <source>
        <dbReference type="Proteomes" id="UP000000582"/>
    </source>
</evidence>
<evidence type="ECO:0000256" key="5">
    <source>
        <dbReference type="RuleBase" id="RU364082"/>
    </source>
</evidence>
<feature type="active site" description="Proton donor" evidence="3">
    <location>
        <position position="133"/>
    </location>
</feature>
<dbReference type="InterPro" id="IPR011051">
    <property type="entry name" value="RmlC_Cupin_sf"/>
</dbReference>
<reference evidence="8" key="1">
    <citation type="journal article" date="2003" name="Appl. Microbiol. Biotechnol.">
        <title>The Corynebacterium glutamicum genome: features and impacts on biotechnological processes.</title>
        <authorList>
            <person name="Ikeda M."/>
            <person name="Nakagawa S."/>
        </authorList>
    </citation>
    <scope>NUCLEOTIDE SEQUENCE [LARGE SCALE GENOMIC DNA]</scope>
    <source>
        <strain evidence="8">ATCC 13032 / DSM 20300 / BCRC 11384 / JCM 1318 / LMG 3730 / NCIMB 10025</strain>
    </source>
</reference>
<sequence length="453" mass="49153">MEYGKQLTSHTTDIEGLLVFDFPVHGDNRGWFKENWQRTKMTNLGLPDFGPVQNNMSFNATAGTTRGMHAEPWDKFVSVAVGSVFGAWVDLRAGSSTYGNVVTQKITPDVGVYVPRGVANGFQALEDGTLYTYLVNDHWSPDAHYANVNLNMIDWPLPITEISEKDKKHPALIDATPLPARKVLVVGAGGQLGTALRAQFPDAEFVTRQELDITSDLTEARAWKQYSTIINAAAYTAVDQAEHDRAAAWDINAAAVANLATIARDNNLTLVHVSSDYVFDGAAESYDENAPFSPLGVYGQSKAAGDIAATTAPRHYIVRTSWVIGDGNNFVRTMKSLDERGIAPSVVDDQIGRLSFTEDIAAGIAHLLEVGAAYGTYNLTNTGEPASWADVARAVFSDPTKVTGVSTAEYFANKDAAPRPLNSVLDLGKIEATGFSAPTWQTRLNDYLKELSK</sequence>
<dbReference type="PANTHER" id="PTHR10491:SF4">
    <property type="entry name" value="METHIONINE ADENOSYLTRANSFERASE 2 SUBUNIT BETA"/>
    <property type="match status" value="1"/>
</dbReference>
<evidence type="ECO:0000256" key="4">
    <source>
        <dbReference type="PIRSR" id="PIRSR600888-3"/>
    </source>
</evidence>
<dbReference type="Gene3D" id="3.40.50.720">
    <property type="entry name" value="NAD(P)-binding Rossmann-like Domain"/>
    <property type="match status" value="1"/>
</dbReference>
<dbReference type="Gene3D" id="2.60.120.10">
    <property type="entry name" value="Jelly Rolls"/>
    <property type="match status" value="1"/>
</dbReference>
<comment type="similarity">
    <text evidence="1">Belongs to the dTDP-4-dehydrorhamnose 3,5-epimerase family.</text>
</comment>
<dbReference type="GeneID" id="1021124"/>